<dbReference type="Proteomes" id="UP000326921">
    <property type="component" value="Chromosome"/>
</dbReference>
<dbReference type="AlphaFoldDB" id="A0A5Q0QAE3"/>
<keyword evidence="1" id="KW-0175">Coiled coil</keyword>
<organism evidence="4 5">
    <name type="scientific">Sphingobacterium zhuxiongii</name>
    <dbReference type="NCBI Taxonomy" id="2662364"/>
    <lineage>
        <taxon>Bacteria</taxon>
        <taxon>Pseudomonadati</taxon>
        <taxon>Bacteroidota</taxon>
        <taxon>Sphingobacteriia</taxon>
        <taxon>Sphingobacteriales</taxon>
        <taxon>Sphingobacteriaceae</taxon>
        <taxon>Sphingobacterium</taxon>
    </lineage>
</organism>
<evidence type="ECO:0000313" key="4">
    <source>
        <dbReference type="EMBL" id="QGA26244.1"/>
    </source>
</evidence>
<evidence type="ECO:0000256" key="1">
    <source>
        <dbReference type="SAM" id="Coils"/>
    </source>
</evidence>
<name>A0A5Q0QAE3_9SPHI</name>
<protein>
    <recommendedName>
        <fullName evidence="6">DUF4890 domain-containing protein</fullName>
    </recommendedName>
</protein>
<feature type="region of interest" description="Disordered" evidence="2">
    <location>
        <begin position="132"/>
        <end position="175"/>
    </location>
</feature>
<keyword evidence="5" id="KW-1185">Reference proteome</keyword>
<feature type="signal peptide" evidence="3">
    <location>
        <begin position="1"/>
        <end position="20"/>
    </location>
</feature>
<feature type="region of interest" description="Disordered" evidence="2">
    <location>
        <begin position="23"/>
        <end position="56"/>
    </location>
</feature>
<evidence type="ECO:0000256" key="2">
    <source>
        <dbReference type="SAM" id="MobiDB-lite"/>
    </source>
</evidence>
<sequence length="175" mass="20444">MKKILSMAVFMAGLTGLTYAQSTNTEVDKRDSNKREIRQERKGRMHMRNHAGMSNKTAEEIAQAKTERLDKELKFSDQQKKDVYAYHLTKAQEWKAKAEARKAEREARMQEMKADRQEFENLLTAEQKEVYKNKLAEKKQRFDKGSRRDQGREPRKGGKGNFKPVETTEQTTDQV</sequence>
<feature type="chain" id="PRO_5024978219" description="DUF4890 domain-containing protein" evidence="3">
    <location>
        <begin position="21"/>
        <end position="175"/>
    </location>
</feature>
<dbReference type="RefSeq" id="WP_153510903.1">
    <property type="nucleotide sequence ID" value="NZ_CP045652.1"/>
</dbReference>
<keyword evidence="3" id="KW-0732">Signal</keyword>
<dbReference type="KEGG" id="sphe:GFH32_07855"/>
<feature type="compositionally biased region" description="Basic and acidic residues" evidence="2">
    <location>
        <begin position="132"/>
        <end position="156"/>
    </location>
</feature>
<dbReference type="EMBL" id="CP045652">
    <property type="protein sequence ID" value="QGA26244.1"/>
    <property type="molecule type" value="Genomic_DNA"/>
</dbReference>
<feature type="compositionally biased region" description="Basic and acidic residues" evidence="2">
    <location>
        <begin position="26"/>
        <end position="42"/>
    </location>
</feature>
<evidence type="ECO:0000256" key="3">
    <source>
        <dbReference type="SAM" id="SignalP"/>
    </source>
</evidence>
<accession>A0A5Q0QAE3</accession>
<evidence type="ECO:0008006" key="6">
    <source>
        <dbReference type="Google" id="ProtNLM"/>
    </source>
</evidence>
<evidence type="ECO:0000313" key="5">
    <source>
        <dbReference type="Proteomes" id="UP000326921"/>
    </source>
</evidence>
<proteinExistence type="predicted"/>
<gene>
    <name evidence="4" type="ORF">GFH32_07855</name>
</gene>
<feature type="coiled-coil region" evidence="1">
    <location>
        <begin position="95"/>
        <end position="129"/>
    </location>
</feature>
<reference evidence="4 5" key="1">
    <citation type="submission" date="2019-10" db="EMBL/GenBank/DDBJ databases">
        <authorList>
            <person name="Dong K."/>
        </authorList>
    </citation>
    <scope>NUCLEOTIDE SEQUENCE [LARGE SCALE GENOMIC DNA]</scope>
    <source>
        <strain evidence="5">dk4302</strain>
    </source>
</reference>